<dbReference type="Proteomes" id="UP000663856">
    <property type="component" value="Unassembled WGS sequence"/>
</dbReference>
<feature type="transmembrane region" description="Helical" evidence="10">
    <location>
        <begin position="189"/>
        <end position="210"/>
    </location>
</feature>
<dbReference type="SMART" id="SM01381">
    <property type="entry name" value="7TM_GPCR_Srsx"/>
    <property type="match status" value="1"/>
</dbReference>
<dbReference type="PROSITE" id="PS50262">
    <property type="entry name" value="G_PROTEIN_RECEP_F1_2"/>
    <property type="match status" value="1"/>
</dbReference>
<dbReference type="Gene3D" id="1.20.1070.10">
    <property type="entry name" value="Rhodopsin 7-helix transmembrane proteins"/>
    <property type="match status" value="1"/>
</dbReference>
<organism evidence="16 18">
    <name type="scientific">Rotaria magnacalcarata</name>
    <dbReference type="NCBI Taxonomy" id="392030"/>
    <lineage>
        <taxon>Eukaryota</taxon>
        <taxon>Metazoa</taxon>
        <taxon>Spiralia</taxon>
        <taxon>Gnathifera</taxon>
        <taxon>Rotifera</taxon>
        <taxon>Eurotatoria</taxon>
        <taxon>Bdelloidea</taxon>
        <taxon>Philodinida</taxon>
        <taxon>Philodinidae</taxon>
        <taxon>Rotaria</taxon>
    </lineage>
</organism>
<keyword evidence="4 10" id="KW-0812">Transmembrane</keyword>
<feature type="transmembrane region" description="Helical" evidence="10">
    <location>
        <begin position="6"/>
        <end position="31"/>
    </location>
</feature>
<dbReference type="InterPro" id="IPR000276">
    <property type="entry name" value="GPCR_Rhodpsn"/>
</dbReference>
<dbReference type="InterPro" id="IPR000611">
    <property type="entry name" value="NPY_rcpt"/>
</dbReference>
<dbReference type="PANTHER" id="PTHR24248">
    <property type="entry name" value="ADRENERGIC RECEPTOR-RELATED G-PROTEIN COUPLED RECEPTOR"/>
    <property type="match status" value="1"/>
</dbReference>
<keyword evidence="7 10" id="KW-0472">Membrane</keyword>
<dbReference type="EMBL" id="CAJOBI010001354">
    <property type="protein sequence ID" value="CAF3876899.1"/>
    <property type="molecule type" value="Genomic_DNA"/>
</dbReference>
<protein>
    <recommendedName>
        <fullName evidence="11">G-protein coupled receptors family 1 profile domain-containing protein</fullName>
    </recommendedName>
</protein>
<dbReference type="Proteomes" id="UP000663866">
    <property type="component" value="Unassembled WGS sequence"/>
</dbReference>
<evidence type="ECO:0000313" key="15">
    <source>
        <dbReference type="EMBL" id="CAF3876899.1"/>
    </source>
</evidence>
<dbReference type="EMBL" id="CAJNRE010019655">
    <property type="protein sequence ID" value="CAF2204774.1"/>
    <property type="molecule type" value="Genomic_DNA"/>
</dbReference>
<dbReference type="CDD" id="cd14967">
    <property type="entry name" value="7tmA_amine_R-like"/>
    <property type="match status" value="1"/>
</dbReference>
<feature type="transmembrane region" description="Helical" evidence="10">
    <location>
        <begin position="278"/>
        <end position="300"/>
    </location>
</feature>
<keyword evidence="6" id="KW-0297">G-protein coupled receptor</keyword>
<feature type="transmembrane region" description="Helical" evidence="10">
    <location>
        <begin position="123"/>
        <end position="145"/>
    </location>
</feature>
<evidence type="ECO:0000256" key="9">
    <source>
        <dbReference type="ARBA" id="ARBA00023224"/>
    </source>
</evidence>
<dbReference type="EMBL" id="CAJOBG010002126">
    <property type="protein sequence ID" value="CAF3985460.1"/>
    <property type="molecule type" value="Genomic_DNA"/>
</dbReference>
<evidence type="ECO:0000313" key="14">
    <source>
        <dbReference type="EMBL" id="CAF2204774.1"/>
    </source>
</evidence>
<evidence type="ECO:0000313" key="13">
    <source>
        <dbReference type="EMBL" id="CAF2123112.1"/>
    </source>
</evidence>
<name>A0A819MXZ8_9BILA</name>
<evidence type="ECO:0000313" key="17">
    <source>
        <dbReference type="EMBL" id="CAF4059794.1"/>
    </source>
</evidence>
<evidence type="ECO:0000313" key="12">
    <source>
        <dbReference type="EMBL" id="CAF2058107.1"/>
    </source>
</evidence>
<keyword evidence="3" id="KW-1003">Cell membrane</keyword>
<dbReference type="Pfam" id="PF00001">
    <property type="entry name" value="7tm_1"/>
    <property type="match status" value="1"/>
</dbReference>
<evidence type="ECO:0000256" key="8">
    <source>
        <dbReference type="ARBA" id="ARBA00023170"/>
    </source>
</evidence>
<dbReference type="GO" id="GO:0005886">
    <property type="term" value="C:plasma membrane"/>
    <property type="evidence" value="ECO:0007669"/>
    <property type="project" value="UniProtKB-SubCell"/>
</dbReference>
<dbReference type="EMBL" id="CAJNRG010003481">
    <property type="protein sequence ID" value="CAF2058107.1"/>
    <property type="molecule type" value="Genomic_DNA"/>
</dbReference>
<evidence type="ECO:0000256" key="5">
    <source>
        <dbReference type="ARBA" id="ARBA00022989"/>
    </source>
</evidence>
<comment type="similarity">
    <text evidence="2">Belongs to the G-protein coupled receptor 1 family.</text>
</comment>
<evidence type="ECO:0000256" key="4">
    <source>
        <dbReference type="ARBA" id="ARBA00022692"/>
    </source>
</evidence>
<dbReference type="AlphaFoldDB" id="A0A819MXZ8"/>
<evidence type="ECO:0000256" key="3">
    <source>
        <dbReference type="ARBA" id="ARBA00022475"/>
    </source>
</evidence>
<feature type="transmembrane region" description="Helical" evidence="10">
    <location>
        <begin position="312"/>
        <end position="331"/>
    </location>
</feature>
<evidence type="ECO:0000259" key="11">
    <source>
        <dbReference type="PROSITE" id="PS50262"/>
    </source>
</evidence>
<keyword evidence="18" id="KW-1185">Reference proteome</keyword>
<dbReference type="GO" id="GO:0004983">
    <property type="term" value="F:neuropeptide Y receptor activity"/>
    <property type="evidence" value="ECO:0007669"/>
    <property type="project" value="InterPro"/>
</dbReference>
<evidence type="ECO:0000256" key="7">
    <source>
        <dbReference type="ARBA" id="ARBA00023136"/>
    </source>
</evidence>
<dbReference type="Proteomes" id="UP000663842">
    <property type="component" value="Unassembled WGS sequence"/>
</dbReference>
<evidence type="ECO:0000313" key="16">
    <source>
        <dbReference type="EMBL" id="CAF3985460.1"/>
    </source>
</evidence>
<dbReference type="InterPro" id="IPR017452">
    <property type="entry name" value="GPCR_Rhodpsn_7TM"/>
</dbReference>
<evidence type="ECO:0000256" key="2">
    <source>
        <dbReference type="ARBA" id="ARBA00010663"/>
    </source>
</evidence>
<dbReference type="Proteomes" id="UP000663887">
    <property type="component" value="Unassembled WGS sequence"/>
</dbReference>
<dbReference type="Proteomes" id="UP000676336">
    <property type="component" value="Unassembled WGS sequence"/>
</dbReference>
<keyword evidence="8" id="KW-0675">Receptor</keyword>
<dbReference type="EMBL" id="CAJOBF010002856">
    <property type="protein sequence ID" value="CAF4059794.1"/>
    <property type="molecule type" value="Genomic_DNA"/>
</dbReference>
<feature type="transmembrane region" description="Helical" evidence="10">
    <location>
        <begin position="43"/>
        <end position="75"/>
    </location>
</feature>
<accession>A0A819MXZ8</accession>
<sequence length="352" mass="40458">MLSSLIIGIILFTITIWTILGNILVILAFIVDKQIRQGGMSNYLIINLAISDLLLGIAVLPFSASYSTFGIWYFGKIFCDIWLSIDVLCSTASIWSLLMIAFDRYIATSYPIHYRHHRHSISLALTNICIAWFVSLAICLLPTLFFERKLEIYSDINNKSVASSTTKYNESTRQCELYKDLNFVLTSSLLSFFIPLIIMIFLYAKVLYVIKQQSAIRHKTNSKLQSHNDKSNRQLCLDNSGTSQSLENNIIRDEIPTPDQQPLGRREITAEFRITRSLAIIIGCFICCWLPFFTLYIIRAVCHCLSFHGIEFFFWLGYSNSSINPVLYAILNKNFRLAFKNIFLSFKNIFFV</sequence>
<keyword evidence="5 10" id="KW-1133">Transmembrane helix</keyword>
<dbReference type="PRINTS" id="PR00237">
    <property type="entry name" value="GPCRRHODOPSN"/>
</dbReference>
<gene>
    <name evidence="14" type="ORF">MBJ925_LOCUS35571</name>
    <name evidence="16" type="ORF">OVN521_LOCUS14176</name>
    <name evidence="15" type="ORF">SMN809_LOCUS5401</name>
    <name evidence="17" type="ORF">UXM345_LOCUS19760</name>
    <name evidence="13" type="ORF">WKI299_LOCUS24776</name>
    <name evidence="12" type="ORF">XDN619_LOCUS10092</name>
</gene>
<evidence type="ECO:0000256" key="10">
    <source>
        <dbReference type="SAM" id="Phobius"/>
    </source>
</evidence>
<dbReference type="PRINTS" id="PR01012">
    <property type="entry name" value="NRPEPTIDEYR"/>
</dbReference>
<proteinExistence type="inferred from homology"/>
<comment type="subcellular location">
    <subcellularLocation>
        <location evidence="1">Cell membrane</location>
        <topology evidence="1">Multi-pass membrane protein</topology>
    </subcellularLocation>
</comment>
<feature type="domain" description="G-protein coupled receptors family 1 profile" evidence="11">
    <location>
        <begin position="21"/>
        <end position="328"/>
    </location>
</feature>
<dbReference type="EMBL" id="CAJNRF010010683">
    <property type="protein sequence ID" value="CAF2123112.1"/>
    <property type="molecule type" value="Genomic_DNA"/>
</dbReference>
<reference evidence="16" key="1">
    <citation type="submission" date="2021-02" db="EMBL/GenBank/DDBJ databases">
        <authorList>
            <person name="Nowell W R."/>
        </authorList>
    </citation>
    <scope>NUCLEOTIDE SEQUENCE</scope>
</reference>
<comment type="caution">
    <text evidence="16">The sequence shown here is derived from an EMBL/GenBank/DDBJ whole genome shotgun (WGS) entry which is preliminary data.</text>
</comment>
<keyword evidence="9" id="KW-0807">Transducer</keyword>
<feature type="transmembrane region" description="Helical" evidence="10">
    <location>
        <begin position="81"/>
        <end position="102"/>
    </location>
</feature>
<dbReference type="Proteomes" id="UP000663824">
    <property type="component" value="Unassembled WGS sequence"/>
</dbReference>
<evidence type="ECO:0000256" key="1">
    <source>
        <dbReference type="ARBA" id="ARBA00004651"/>
    </source>
</evidence>
<evidence type="ECO:0000256" key="6">
    <source>
        <dbReference type="ARBA" id="ARBA00023040"/>
    </source>
</evidence>
<evidence type="ECO:0000313" key="18">
    <source>
        <dbReference type="Proteomes" id="UP000663866"/>
    </source>
</evidence>
<dbReference type="SUPFAM" id="SSF81321">
    <property type="entry name" value="Family A G protein-coupled receptor-like"/>
    <property type="match status" value="1"/>
</dbReference>